<accession>A0ABV8NV58</accession>
<keyword evidence="8" id="KW-1185">Reference proteome</keyword>
<protein>
    <submittedName>
        <fullName evidence="7">AI-2E family transporter</fullName>
    </submittedName>
</protein>
<feature type="transmembrane region" description="Helical" evidence="6">
    <location>
        <begin position="212"/>
        <end position="233"/>
    </location>
</feature>
<organism evidence="7 8">
    <name type="scientific">Candidimonas humi</name>
    <dbReference type="NCBI Taxonomy" id="683355"/>
    <lineage>
        <taxon>Bacteria</taxon>
        <taxon>Pseudomonadati</taxon>
        <taxon>Pseudomonadota</taxon>
        <taxon>Betaproteobacteria</taxon>
        <taxon>Burkholderiales</taxon>
        <taxon>Alcaligenaceae</taxon>
        <taxon>Candidimonas</taxon>
    </lineage>
</organism>
<sequence length="353" mass="38557">MENSTLYFRTFLLLLTAVTIAFIVVLLPYYSAIFWGAILAIVFGPMHRRLLARFHGHRNLAALASLLIIILIVILPLIFVSGALIQEGAAIYKRISSGQFDLGAYFEQIVNALPASVHSLLDRYGVGDVFSLQDKLSAAALQGSKFLASQAVNVGQHTFEFLISMGVMLYLLYFLLRDGPQLARHSKLLIPLSDDHQVHLYRKFTTVVRATVKGNIAVACTQGLLGGLIFWFLGIQGALLWGVLMGFLSLLPAVGAALIWMPVAVYFLVTGAIWQGVVLILFCVLVIGLVDNVLRPVLVGKDTKIPDYVILISTLGGLTVFGLNGFVIGPLCAALFIACWDLFPSAIRKHQES</sequence>
<keyword evidence="5 6" id="KW-0472">Membrane</keyword>
<comment type="subcellular location">
    <subcellularLocation>
        <location evidence="1">Membrane</location>
        <topology evidence="1">Multi-pass membrane protein</topology>
    </subcellularLocation>
</comment>
<proteinExistence type="inferred from homology"/>
<feature type="transmembrane region" description="Helical" evidence="6">
    <location>
        <begin position="33"/>
        <end position="51"/>
    </location>
</feature>
<dbReference type="Pfam" id="PF01594">
    <property type="entry name" value="AI-2E_transport"/>
    <property type="match status" value="1"/>
</dbReference>
<dbReference type="EMBL" id="JBHSBV010000001">
    <property type="protein sequence ID" value="MFC4200181.1"/>
    <property type="molecule type" value="Genomic_DNA"/>
</dbReference>
<name>A0ABV8NV58_9BURK</name>
<feature type="transmembrane region" description="Helical" evidence="6">
    <location>
        <begin position="239"/>
        <end position="260"/>
    </location>
</feature>
<dbReference type="RefSeq" id="WP_217965068.1">
    <property type="nucleotide sequence ID" value="NZ_JAHTBN010000005.1"/>
</dbReference>
<feature type="transmembrane region" description="Helical" evidence="6">
    <location>
        <begin position="159"/>
        <end position="176"/>
    </location>
</feature>
<dbReference type="PANTHER" id="PTHR21716">
    <property type="entry name" value="TRANSMEMBRANE PROTEIN"/>
    <property type="match status" value="1"/>
</dbReference>
<comment type="similarity">
    <text evidence="2">Belongs to the autoinducer-2 exporter (AI-2E) (TC 2.A.86) family.</text>
</comment>
<comment type="caution">
    <text evidence="7">The sequence shown here is derived from an EMBL/GenBank/DDBJ whole genome shotgun (WGS) entry which is preliminary data.</text>
</comment>
<feature type="transmembrane region" description="Helical" evidence="6">
    <location>
        <begin position="267"/>
        <end position="290"/>
    </location>
</feature>
<evidence type="ECO:0000256" key="4">
    <source>
        <dbReference type="ARBA" id="ARBA00022989"/>
    </source>
</evidence>
<gene>
    <name evidence="7" type="ORF">ACFOY1_04370</name>
</gene>
<evidence type="ECO:0000256" key="5">
    <source>
        <dbReference type="ARBA" id="ARBA00023136"/>
    </source>
</evidence>
<evidence type="ECO:0000256" key="1">
    <source>
        <dbReference type="ARBA" id="ARBA00004141"/>
    </source>
</evidence>
<feature type="transmembrane region" description="Helical" evidence="6">
    <location>
        <begin position="310"/>
        <end position="343"/>
    </location>
</feature>
<dbReference type="Proteomes" id="UP001595848">
    <property type="component" value="Unassembled WGS sequence"/>
</dbReference>
<keyword evidence="4 6" id="KW-1133">Transmembrane helix</keyword>
<reference evidence="8" key="1">
    <citation type="journal article" date="2019" name="Int. J. Syst. Evol. Microbiol.">
        <title>The Global Catalogue of Microorganisms (GCM) 10K type strain sequencing project: providing services to taxonomists for standard genome sequencing and annotation.</title>
        <authorList>
            <consortium name="The Broad Institute Genomics Platform"/>
            <consortium name="The Broad Institute Genome Sequencing Center for Infectious Disease"/>
            <person name="Wu L."/>
            <person name="Ma J."/>
        </authorList>
    </citation>
    <scope>NUCLEOTIDE SEQUENCE [LARGE SCALE GENOMIC DNA]</scope>
    <source>
        <strain evidence="8">LMG 24813</strain>
    </source>
</reference>
<evidence type="ECO:0000313" key="8">
    <source>
        <dbReference type="Proteomes" id="UP001595848"/>
    </source>
</evidence>
<dbReference type="InterPro" id="IPR002549">
    <property type="entry name" value="AI-2E-like"/>
</dbReference>
<feature type="transmembrane region" description="Helical" evidence="6">
    <location>
        <begin position="63"/>
        <end position="85"/>
    </location>
</feature>
<keyword evidence="3 6" id="KW-0812">Transmembrane</keyword>
<evidence type="ECO:0000256" key="3">
    <source>
        <dbReference type="ARBA" id="ARBA00022692"/>
    </source>
</evidence>
<evidence type="ECO:0000256" key="2">
    <source>
        <dbReference type="ARBA" id="ARBA00009773"/>
    </source>
</evidence>
<evidence type="ECO:0000313" key="7">
    <source>
        <dbReference type="EMBL" id="MFC4200181.1"/>
    </source>
</evidence>
<evidence type="ECO:0000256" key="6">
    <source>
        <dbReference type="SAM" id="Phobius"/>
    </source>
</evidence>
<feature type="transmembrane region" description="Helical" evidence="6">
    <location>
        <begin position="7"/>
        <end position="27"/>
    </location>
</feature>
<dbReference type="PANTHER" id="PTHR21716:SF4">
    <property type="entry name" value="TRANSMEMBRANE PROTEIN 245"/>
    <property type="match status" value="1"/>
</dbReference>